<comment type="catalytic activity">
    <reaction evidence="8">
        <text>a uridine in RNA = a pseudouridine in RNA</text>
        <dbReference type="Rhea" id="RHEA:48348"/>
        <dbReference type="Rhea" id="RHEA-COMP:12068"/>
        <dbReference type="Rhea" id="RHEA-COMP:12069"/>
        <dbReference type="ChEBI" id="CHEBI:65314"/>
        <dbReference type="ChEBI" id="CHEBI:65315"/>
    </reaction>
</comment>
<accession>A0A918RYE1</accession>
<dbReference type="Gene3D" id="3.30.2350.10">
    <property type="entry name" value="Pseudouridine synthase"/>
    <property type="match status" value="1"/>
</dbReference>
<dbReference type="RefSeq" id="WP_189402391.1">
    <property type="nucleotide sequence ID" value="NZ_BMXA01000006.1"/>
</dbReference>
<dbReference type="GO" id="GO:0003723">
    <property type="term" value="F:RNA binding"/>
    <property type="evidence" value="ECO:0007669"/>
    <property type="project" value="UniProtKB-KW"/>
</dbReference>
<dbReference type="EMBL" id="BMXA01000006">
    <property type="protein sequence ID" value="GHA17219.1"/>
    <property type="molecule type" value="Genomic_DNA"/>
</dbReference>
<dbReference type="InterPro" id="IPR050188">
    <property type="entry name" value="RluA_PseudoU_synthase"/>
</dbReference>
<evidence type="ECO:0000256" key="8">
    <source>
        <dbReference type="RuleBase" id="RU362028"/>
    </source>
</evidence>
<evidence type="ECO:0000256" key="3">
    <source>
        <dbReference type="ARBA" id="ARBA00023235"/>
    </source>
</evidence>
<name>A0A918RYE1_9GAMM</name>
<dbReference type="Proteomes" id="UP000614811">
    <property type="component" value="Unassembled WGS sequence"/>
</dbReference>
<dbReference type="NCBIfam" id="NF008385">
    <property type="entry name" value="PRK11180.1"/>
    <property type="match status" value="1"/>
</dbReference>
<dbReference type="NCBIfam" id="TIGR00005">
    <property type="entry name" value="rluA_subfam"/>
    <property type="match status" value="1"/>
</dbReference>
<comment type="function">
    <text evidence="5">Responsible for synthesis of pseudouridine from uracil at positions 1911, 1915 and 1917 in 23S ribosomal RNA.</text>
</comment>
<dbReference type="FunFam" id="3.30.2350.10:FF:000006">
    <property type="entry name" value="Pseudouridine synthase"/>
    <property type="match status" value="1"/>
</dbReference>
<feature type="domain" description="Pseudouridine synthase RsuA/RluA-like" evidence="9">
    <location>
        <begin position="97"/>
        <end position="246"/>
    </location>
</feature>
<dbReference type="EC" id="5.4.99.-" evidence="8"/>
<dbReference type="GO" id="GO:0160140">
    <property type="term" value="F:23S rRNA pseudouridine(1911/1915/1917) synthase activity"/>
    <property type="evidence" value="ECO:0007669"/>
    <property type="project" value="UniProtKB-EC"/>
</dbReference>
<evidence type="ECO:0000256" key="6">
    <source>
        <dbReference type="PIRSR" id="PIRSR606225-1"/>
    </source>
</evidence>
<evidence type="ECO:0000313" key="10">
    <source>
        <dbReference type="EMBL" id="GHA17219.1"/>
    </source>
</evidence>
<evidence type="ECO:0000256" key="2">
    <source>
        <dbReference type="ARBA" id="ARBA00022884"/>
    </source>
</evidence>
<dbReference type="InterPro" id="IPR006145">
    <property type="entry name" value="PsdUridine_synth_RsuA/RluA"/>
</dbReference>
<dbReference type="InterPro" id="IPR036986">
    <property type="entry name" value="S4_RNA-bd_sf"/>
</dbReference>
<comment type="similarity">
    <text evidence="1 8">Belongs to the pseudouridine synthase RluA family.</text>
</comment>
<reference evidence="10" key="2">
    <citation type="submission" date="2020-09" db="EMBL/GenBank/DDBJ databases">
        <authorList>
            <person name="Sun Q."/>
            <person name="Kim S."/>
        </authorList>
    </citation>
    <scope>NUCLEOTIDE SEQUENCE</scope>
    <source>
        <strain evidence="10">KCTC 12711</strain>
    </source>
</reference>
<evidence type="ECO:0000256" key="5">
    <source>
        <dbReference type="ARBA" id="ARBA00056072"/>
    </source>
</evidence>
<keyword evidence="11" id="KW-1185">Reference proteome</keyword>
<keyword evidence="3 8" id="KW-0413">Isomerase</keyword>
<dbReference type="PANTHER" id="PTHR21600">
    <property type="entry name" value="MITOCHONDRIAL RNA PSEUDOURIDINE SYNTHASE"/>
    <property type="match status" value="1"/>
</dbReference>
<gene>
    <name evidence="10" type="primary">rluD</name>
    <name evidence="10" type="ORF">GCM10008090_28640</name>
</gene>
<reference evidence="10" key="1">
    <citation type="journal article" date="2014" name="Int. J. Syst. Evol. Microbiol.">
        <title>Complete genome sequence of Corynebacterium casei LMG S-19264T (=DSM 44701T), isolated from a smear-ripened cheese.</title>
        <authorList>
            <consortium name="US DOE Joint Genome Institute (JGI-PGF)"/>
            <person name="Walter F."/>
            <person name="Albersmeier A."/>
            <person name="Kalinowski J."/>
            <person name="Ruckert C."/>
        </authorList>
    </citation>
    <scope>NUCLEOTIDE SEQUENCE</scope>
    <source>
        <strain evidence="10">KCTC 12711</strain>
    </source>
</reference>
<dbReference type="InterPro" id="IPR020103">
    <property type="entry name" value="PsdUridine_synth_cat_dom_sf"/>
</dbReference>
<dbReference type="Pfam" id="PF00849">
    <property type="entry name" value="PseudoU_synth_2"/>
    <property type="match status" value="1"/>
</dbReference>
<dbReference type="SUPFAM" id="SSF55120">
    <property type="entry name" value="Pseudouridine synthase"/>
    <property type="match status" value="1"/>
</dbReference>
<dbReference type="GO" id="GO:0000455">
    <property type="term" value="P:enzyme-directed rRNA pseudouridine synthesis"/>
    <property type="evidence" value="ECO:0007669"/>
    <property type="project" value="TreeGrafter"/>
</dbReference>
<dbReference type="PROSITE" id="PS50889">
    <property type="entry name" value="S4"/>
    <property type="match status" value="1"/>
</dbReference>
<sequence length="322" mass="36319">MNNSDAVGDSTKFEFTIPDQLYGQRVDKALATLCEGHSRSTVQTWIKQGLVSIDEETPRQKDKVYGGEHVEIDVPEIRQGEWEPQNISLDIVFEDDDMLVINKPAGLVVHPGAGNPDGTLLNALLYHFPNNRSLARAGIVHRLDKDTSGLMVVAKSEAARLGLIDQLVDHSLHREYLAMVNGRVISGNTVEEPIGRDKHDRRKMTVSMMGKEAVTHYRVDERFRNHTLLRVQLETGRTHQIRVHMAYVGFPLVGDPVYGRRLGIPADSHPDLEAALRSFRRQALHATRIEYQHPIHGELQSWQRDLPEDMQTLVAACTADYE</sequence>
<comment type="catalytic activity">
    <reaction evidence="4">
        <text>uridine(1911/1915/1917) in 23S rRNA = pseudouridine(1911/1915/1917) in 23S rRNA</text>
        <dbReference type="Rhea" id="RHEA:42524"/>
        <dbReference type="Rhea" id="RHEA-COMP:10097"/>
        <dbReference type="Rhea" id="RHEA-COMP:10098"/>
        <dbReference type="ChEBI" id="CHEBI:65314"/>
        <dbReference type="ChEBI" id="CHEBI:65315"/>
        <dbReference type="EC" id="5.4.99.23"/>
    </reaction>
</comment>
<feature type="active site" evidence="6">
    <location>
        <position position="144"/>
    </location>
</feature>
<evidence type="ECO:0000259" key="9">
    <source>
        <dbReference type="Pfam" id="PF00849"/>
    </source>
</evidence>
<dbReference type="InterPro" id="IPR006224">
    <property type="entry name" value="PsdUridine_synth_RluA-like_CS"/>
</dbReference>
<dbReference type="AlphaFoldDB" id="A0A918RYE1"/>
<dbReference type="InterPro" id="IPR006225">
    <property type="entry name" value="PsdUridine_synth_RluC/D"/>
</dbReference>
<evidence type="ECO:0000256" key="4">
    <source>
        <dbReference type="ARBA" id="ARBA00036882"/>
    </source>
</evidence>
<evidence type="ECO:0000313" key="11">
    <source>
        <dbReference type="Proteomes" id="UP000614811"/>
    </source>
</evidence>
<dbReference type="PANTHER" id="PTHR21600:SF44">
    <property type="entry name" value="RIBOSOMAL LARGE SUBUNIT PSEUDOURIDINE SYNTHASE D"/>
    <property type="match status" value="1"/>
</dbReference>
<dbReference type="Gene3D" id="3.10.290.10">
    <property type="entry name" value="RNA-binding S4 domain"/>
    <property type="match status" value="1"/>
</dbReference>
<protein>
    <recommendedName>
        <fullName evidence="8">Pseudouridine synthase</fullName>
        <ecNumber evidence="8">5.4.99.-</ecNumber>
    </recommendedName>
</protein>
<dbReference type="SUPFAM" id="SSF55174">
    <property type="entry name" value="Alpha-L RNA-binding motif"/>
    <property type="match status" value="1"/>
</dbReference>
<comment type="caution">
    <text evidence="10">The sequence shown here is derived from an EMBL/GenBank/DDBJ whole genome shotgun (WGS) entry which is preliminary data.</text>
</comment>
<dbReference type="CDD" id="cd00165">
    <property type="entry name" value="S4"/>
    <property type="match status" value="1"/>
</dbReference>
<keyword evidence="2 7" id="KW-0694">RNA-binding</keyword>
<organism evidence="10 11">
    <name type="scientific">Arenicella chitinivorans</name>
    <dbReference type="NCBI Taxonomy" id="1329800"/>
    <lineage>
        <taxon>Bacteria</taxon>
        <taxon>Pseudomonadati</taxon>
        <taxon>Pseudomonadota</taxon>
        <taxon>Gammaproteobacteria</taxon>
        <taxon>Arenicellales</taxon>
        <taxon>Arenicellaceae</taxon>
        <taxon>Arenicella</taxon>
    </lineage>
</organism>
<dbReference type="PROSITE" id="PS01129">
    <property type="entry name" value="PSI_RLU"/>
    <property type="match status" value="1"/>
</dbReference>
<proteinExistence type="inferred from homology"/>
<evidence type="ECO:0000256" key="7">
    <source>
        <dbReference type="PROSITE-ProRule" id="PRU00182"/>
    </source>
</evidence>
<dbReference type="CDD" id="cd02869">
    <property type="entry name" value="PseudoU_synth_RluA_like"/>
    <property type="match status" value="1"/>
</dbReference>
<evidence type="ECO:0000256" key="1">
    <source>
        <dbReference type="ARBA" id="ARBA00010876"/>
    </source>
</evidence>